<evidence type="ECO:0000313" key="2">
    <source>
        <dbReference type="EMBL" id="GBR74363.1"/>
    </source>
</evidence>
<dbReference type="Proteomes" id="UP000269352">
    <property type="component" value="Unassembled WGS sequence"/>
</dbReference>
<feature type="domain" description="DUF1858" evidence="1">
    <location>
        <begin position="4"/>
        <end position="56"/>
    </location>
</feature>
<reference evidence="2 3" key="1">
    <citation type="journal article" date="2019" name="ISME J.">
        <title>Genome analyses of uncultured TG2/ZB3 bacteria in 'Margulisbacteria' specifically attached to ectosymbiotic spirochetes of protists in the termite gut.</title>
        <authorList>
            <person name="Utami Y.D."/>
            <person name="Kuwahara H."/>
            <person name="Igai K."/>
            <person name="Murakami T."/>
            <person name="Sugaya K."/>
            <person name="Morikawa T."/>
            <person name="Nagura Y."/>
            <person name="Yuki M."/>
            <person name="Deevong P."/>
            <person name="Inoue T."/>
            <person name="Kihara K."/>
            <person name="Lo N."/>
            <person name="Yamada A."/>
            <person name="Ohkuma M."/>
            <person name="Hongoh Y."/>
        </authorList>
    </citation>
    <scope>NUCLEOTIDE SEQUENCE [LARGE SCALE GENOMIC DNA]</scope>
    <source>
        <strain evidence="2">NkOx7-01</strain>
    </source>
</reference>
<comment type="caution">
    <text evidence="2">The sequence shown here is derived from an EMBL/GenBank/DDBJ whole genome shotgun (WGS) entry which is preliminary data.</text>
</comment>
<dbReference type="AlphaFoldDB" id="A0A388TCW6"/>
<dbReference type="NCBIfam" id="TIGR03980">
    <property type="entry name" value="prismane_assoc"/>
    <property type="match status" value="1"/>
</dbReference>
<dbReference type="PANTHER" id="PTHR39341">
    <property type="entry name" value="BSL7085 PROTEIN"/>
    <property type="match status" value="1"/>
</dbReference>
<dbReference type="SUPFAM" id="SSF140683">
    <property type="entry name" value="SP0561-like"/>
    <property type="match status" value="1"/>
</dbReference>
<accession>A0A388TCW6</accession>
<sequence length="66" mass="6900">MAAITKDMTILEVLQNHPQTVEVLQSLNLGCLGCIAASGESLEQGLAAHGLNVSEVVEKLNQAVAK</sequence>
<dbReference type="InterPro" id="IPR015077">
    <property type="entry name" value="DUF1858"/>
</dbReference>
<dbReference type="EMBL" id="BGZN01000042">
    <property type="protein sequence ID" value="GBR74363.1"/>
    <property type="molecule type" value="Genomic_DNA"/>
</dbReference>
<name>A0A388TCW6_TERA1</name>
<keyword evidence="3" id="KW-1185">Reference proteome</keyword>
<dbReference type="PANTHER" id="PTHR39341:SF1">
    <property type="entry name" value="DUF1858 DOMAIN-CONTAINING PROTEIN"/>
    <property type="match status" value="1"/>
</dbReference>
<dbReference type="InterPro" id="IPR038062">
    <property type="entry name" value="ScdA-like_N_sf"/>
</dbReference>
<dbReference type="InterPro" id="IPR023883">
    <property type="entry name" value="CHP03980_redox-disulphide"/>
</dbReference>
<evidence type="ECO:0000259" key="1">
    <source>
        <dbReference type="Pfam" id="PF08984"/>
    </source>
</evidence>
<evidence type="ECO:0000313" key="3">
    <source>
        <dbReference type="Proteomes" id="UP000269352"/>
    </source>
</evidence>
<dbReference type="Gene3D" id="1.10.3910.10">
    <property type="entry name" value="SP0561-like"/>
    <property type="match status" value="1"/>
</dbReference>
<organism evidence="2 3">
    <name type="scientific">Termititenax aidoneus</name>
    <dbReference type="NCBI Taxonomy" id="2218524"/>
    <lineage>
        <taxon>Bacteria</taxon>
        <taxon>Bacillati</taxon>
        <taxon>Candidatus Margulisiibacteriota</taxon>
        <taxon>Candidatus Termititenacia</taxon>
        <taxon>Candidatus Termititenacales</taxon>
        <taxon>Candidatus Termititenacaceae</taxon>
        <taxon>Candidatus Termititenax</taxon>
    </lineage>
</organism>
<gene>
    <name evidence="2" type="ORF">NO1_1552</name>
</gene>
<proteinExistence type="predicted"/>
<dbReference type="Pfam" id="PF08984">
    <property type="entry name" value="DUF1858"/>
    <property type="match status" value="1"/>
</dbReference>
<protein>
    <submittedName>
        <fullName evidence="2">Disulfide oxidoreductase</fullName>
    </submittedName>
</protein>